<dbReference type="Proteomes" id="UP000198638">
    <property type="component" value="Unassembled WGS sequence"/>
</dbReference>
<dbReference type="InterPro" id="IPR013078">
    <property type="entry name" value="His_Pase_superF_clade-1"/>
</dbReference>
<sequence>MQTRLLLISHPATRAMRVGAFPADDPLDPRALDALRAWHGRGLIAAQGAQAAQVFRSAATCVRETAEALGLEAQIVPALSDADAGEWRGRRLHELAAAQPEALAAWIRSPDAAPPAGESFRAVLARVGAWLDALAPSSSASLSPAGGMQVIALTHAVVMRAALIHVLGAPAESSGRIEIAPLSIVELRRSREGAWTWRPGAS</sequence>
<name>A0A1H4GU66_9BURK</name>
<dbReference type="Gene3D" id="3.40.50.1240">
    <property type="entry name" value="Phosphoglycerate mutase-like"/>
    <property type="match status" value="1"/>
</dbReference>
<dbReference type="Pfam" id="PF00300">
    <property type="entry name" value="His_Phos_1"/>
    <property type="match status" value="1"/>
</dbReference>
<dbReference type="STRING" id="83784.SAMN05192564_106348"/>
<reference evidence="2" key="1">
    <citation type="submission" date="2016-10" db="EMBL/GenBank/DDBJ databases">
        <authorList>
            <person name="Varghese N."/>
            <person name="Submissions S."/>
        </authorList>
    </citation>
    <scope>NUCLEOTIDE SEQUENCE [LARGE SCALE GENOMIC DNA]</scope>
    <source>
        <strain evidence="2">LMG 24000</strain>
    </source>
</reference>
<dbReference type="EMBL" id="FNRQ01000006">
    <property type="protein sequence ID" value="SEB13084.1"/>
    <property type="molecule type" value="Genomic_DNA"/>
</dbReference>
<evidence type="ECO:0000313" key="2">
    <source>
        <dbReference type="Proteomes" id="UP000198638"/>
    </source>
</evidence>
<accession>A0A1H4GU66</accession>
<dbReference type="InterPro" id="IPR029033">
    <property type="entry name" value="His_PPase_superfam"/>
</dbReference>
<organism evidence="1 2">
    <name type="scientific">Paraburkholderia sartisoli</name>
    <dbReference type="NCBI Taxonomy" id="83784"/>
    <lineage>
        <taxon>Bacteria</taxon>
        <taxon>Pseudomonadati</taxon>
        <taxon>Pseudomonadota</taxon>
        <taxon>Betaproteobacteria</taxon>
        <taxon>Burkholderiales</taxon>
        <taxon>Burkholderiaceae</taxon>
        <taxon>Paraburkholderia</taxon>
    </lineage>
</organism>
<protein>
    <submittedName>
        <fullName evidence="1">Broad specificity phosphatase PhoE</fullName>
    </submittedName>
</protein>
<proteinExistence type="predicted"/>
<evidence type="ECO:0000313" key="1">
    <source>
        <dbReference type="EMBL" id="SEB13084.1"/>
    </source>
</evidence>
<dbReference type="SUPFAM" id="SSF53254">
    <property type="entry name" value="Phosphoglycerate mutase-like"/>
    <property type="match status" value="1"/>
</dbReference>
<dbReference type="RefSeq" id="WP_090535695.1">
    <property type="nucleotide sequence ID" value="NZ_FNRQ01000006.1"/>
</dbReference>
<dbReference type="OrthoDB" id="7502553at2"/>
<keyword evidence="2" id="KW-1185">Reference proteome</keyword>
<gene>
    <name evidence="1" type="ORF">SAMN05192564_106348</name>
</gene>
<dbReference type="AlphaFoldDB" id="A0A1H4GU66"/>